<gene>
    <name evidence="2" type="ORF">MPPM_2548</name>
</gene>
<reference evidence="2 3" key="1">
    <citation type="journal article" date="2016" name="Genome Announc.">
        <title>Complete Genome Sequence of Methylobacterium populi P-1M, Isolated from Pink-Pigmented Household Biofilm.</title>
        <authorList>
            <person name="Morohoshi T."/>
            <person name="Ikeda T."/>
        </authorList>
    </citation>
    <scope>NUCLEOTIDE SEQUENCE [LARGE SCALE GENOMIC DNA]</scope>
    <source>
        <strain evidence="2 3">P-1M</strain>
    </source>
</reference>
<evidence type="ECO:0000256" key="1">
    <source>
        <dbReference type="SAM" id="MobiDB-lite"/>
    </source>
</evidence>
<dbReference type="EMBL" id="AP014809">
    <property type="protein sequence ID" value="BAU91153.1"/>
    <property type="molecule type" value="Genomic_DNA"/>
</dbReference>
<name>A0A160PFX9_9HYPH</name>
<evidence type="ECO:0008006" key="4">
    <source>
        <dbReference type="Google" id="ProtNLM"/>
    </source>
</evidence>
<dbReference type="AlphaFoldDB" id="A0A160PFX9"/>
<evidence type="ECO:0000313" key="3">
    <source>
        <dbReference type="Proteomes" id="UP000218288"/>
    </source>
</evidence>
<evidence type="ECO:0000313" key="2">
    <source>
        <dbReference type="EMBL" id="BAU91153.1"/>
    </source>
</evidence>
<protein>
    <recommendedName>
        <fullName evidence="4">Phage tail lysozyme domain-containing protein</fullName>
    </recommendedName>
</protein>
<feature type="region of interest" description="Disordered" evidence="1">
    <location>
        <begin position="133"/>
        <end position="154"/>
    </location>
</feature>
<proteinExistence type="predicted"/>
<feature type="compositionally biased region" description="Low complexity" evidence="1">
    <location>
        <begin position="645"/>
        <end position="665"/>
    </location>
</feature>
<organism evidence="2 3">
    <name type="scientific">Methylorubrum populi</name>
    <dbReference type="NCBI Taxonomy" id="223967"/>
    <lineage>
        <taxon>Bacteria</taxon>
        <taxon>Pseudomonadati</taxon>
        <taxon>Pseudomonadota</taxon>
        <taxon>Alphaproteobacteria</taxon>
        <taxon>Hyphomicrobiales</taxon>
        <taxon>Methylobacteriaceae</taxon>
        <taxon>Methylorubrum</taxon>
    </lineage>
</organism>
<feature type="compositionally biased region" description="Polar residues" evidence="1">
    <location>
        <begin position="133"/>
        <end position="146"/>
    </location>
</feature>
<dbReference type="Proteomes" id="UP000218288">
    <property type="component" value="Chromosome"/>
</dbReference>
<dbReference type="RefSeq" id="WP_096485362.1">
    <property type="nucleotide sequence ID" value="NZ_AP014809.1"/>
</dbReference>
<sequence length="714" mass="73277">MNGATVFQMVSGLGDAFGSAYADARKQAQEEEAPTLISNLMNAYKGGAAAVPATGLGAPAGGTVAPAAPSSTPAALPSFAGGGAAPMRVPGSGGEIETRFVDALKSGGLTNPYGLAAMAAYAGRESGYKPGNITGSWSDPSESGQPGTSGGILSWRGDRFANMRRLTAGAKDPVAAQATFALTESPELTLALQNAKSPEEANQLMANAWKFAGYNRLGGEFAARLGSTRQYLARLGGTPSEGPAPTQVASAEPDAPNLPAAGAQPASFVVPQGGAVAAPSQAFPGFPAGAGTRMTPELQTALNAAWRNPQTRAMAGQIFGQMLKGQDAGWDLKEVNGQSAWVNTRNGQILPIGQAKRNTATVGNSLVDTATGDVLFTAPDKDSSKFTYQAMPGVGMVALHSTDPTQSRVIIAGQQPRPLTAEERQSYGIPEGTGAGMGPDGKPFGIGGARTQVNVDTKGAGKFAEKANEHQAKRYGEIVDAADQSVRMRGDVEALSDLGAQIATGRGAQVRLTLAQFAKAAGLDGVADGLTGGKLGEMEAFGAIADRLTPQMRVPGSGATSDMEMRTFRNAIPSLLKTPEGNKIVSDTFRGLLDYQAAAGEIAGRALRGEVDQAEADRALRALPGPFERFKSYRRGQSRQGDRSAAQGAAPAAAEAAKPTAPTGPVSIPMAAVRALRSDPNLRTQFDAKYGEGASARILGPVRENGPDSILAGP</sequence>
<feature type="region of interest" description="Disordered" evidence="1">
    <location>
        <begin position="630"/>
        <end position="665"/>
    </location>
</feature>
<dbReference type="OrthoDB" id="7330655at2"/>
<accession>A0A160PFX9</accession>